<evidence type="ECO:0000313" key="9">
    <source>
        <dbReference type="RefSeq" id="XP_011495964.1"/>
    </source>
</evidence>
<evidence type="ECO:0000256" key="4">
    <source>
        <dbReference type="ARBA" id="ARBA00023134"/>
    </source>
</evidence>
<feature type="region of interest" description="Disordered" evidence="5">
    <location>
        <begin position="16"/>
        <end position="50"/>
    </location>
</feature>
<dbReference type="GO" id="GO:0005737">
    <property type="term" value="C:cytoplasm"/>
    <property type="evidence" value="ECO:0007669"/>
    <property type="project" value="UniProtKB-SubCell"/>
</dbReference>
<sequence length="598" mass="66565">MESFFELFDMKESMFKGEKSWNDSENEENEISDSNSTIYEANDDRLPPEPEHGNIEYKLKLINPSSQRFEHLVTQMKWRLQEGHGEAIYQIGVEDNGKLAGLSINDMKASLQTLQDMATRLGATTNVLKERLTPLKSNQKSTVKNDKKDQKTVAEVLIRKLRKDDREEEKVIDLRLAVMGGQDAGKSTLLGVLTQGELDNGRGRSRLNVFRHLHEIKSGRTSSISHEIIGFDNNGHVLNYAEMTTAEEICEHASKVVTFIDLAGHRKYLRTTLLGLTGYSPHYVMLVVAPPVNEVVQEHMALCLALGLPFFVVITKVDLGYCNPQETLSHLEKIANLQGCDKKFALPINNNQSIQQNNTKLISVFAISCVTGEGLEELTRFIRDLTPIESISPDLAPDVCLFQIDETFRIARSLEPVLGGLLIKGIITLGTRLLVGPSPDGKFSPVKVVSLHRNKVPCCLVRASQSASLILAPLTKTDPPLPHLRPGMVLISVQDQPRAILFFQATVIIIYHSTAIYPGFQATVHIGNVRQTCVIEGIMDIKKSGLQTTDTASVLFRFLNHPEYLHVGMQLLLREGRTKAVGKVTQIFPLGKISDKNT</sequence>
<dbReference type="KEGG" id="csol:105360689"/>
<dbReference type="RefSeq" id="XP_011495964.1">
    <property type="nucleotide sequence ID" value="XM_011497662.1"/>
</dbReference>
<dbReference type="Proteomes" id="UP000695007">
    <property type="component" value="Unplaced"/>
</dbReference>
<evidence type="ECO:0000313" key="8">
    <source>
        <dbReference type="RefSeq" id="XP_011495963.1"/>
    </source>
</evidence>
<evidence type="ECO:0000256" key="5">
    <source>
        <dbReference type="SAM" id="MobiDB-lite"/>
    </source>
</evidence>
<comment type="subcellular location">
    <subcellularLocation>
        <location evidence="1">Cytoplasm</location>
    </subcellularLocation>
</comment>
<dbReference type="CDD" id="cd03694">
    <property type="entry name" value="GTPBP_II"/>
    <property type="match status" value="1"/>
</dbReference>
<dbReference type="Gene3D" id="2.40.30.10">
    <property type="entry name" value="Translation factors"/>
    <property type="match status" value="1"/>
</dbReference>
<dbReference type="InterPro" id="IPR009000">
    <property type="entry name" value="Transl_B-barrel_sf"/>
</dbReference>
<dbReference type="GO" id="GO:0005525">
    <property type="term" value="F:GTP binding"/>
    <property type="evidence" value="ECO:0007669"/>
    <property type="project" value="UniProtKB-KW"/>
</dbReference>
<proteinExistence type="inferred from homology"/>
<evidence type="ECO:0000313" key="7">
    <source>
        <dbReference type="Proteomes" id="UP000695007"/>
    </source>
</evidence>
<reference evidence="8 9" key="1">
    <citation type="submission" date="2025-04" db="UniProtKB">
        <authorList>
            <consortium name="RefSeq"/>
        </authorList>
    </citation>
    <scope>IDENTIFICATION</scope>
</reference>
<evidence type="ECO:0000256" key="3">
    <source>
        <dbReference type="ARBA" id="ARBA00022741"/>
    </source>
</evidence>
<dbReference type="InterPro" id="IPR000795">
    <property type="entry name" value="T_Tr_GTP-bd_dom"/>
</dbReference>
<dbReference type="PANTHER" id="PTHR43721">
    <property type="entry name" value="ELONGATION FACTOR TU-RELATED"/>
    <property type="match status" value="1"/>
</dbReference>
<dbReference type="RefSeq" id="XP_011495963.1">
    <property type="nucleotide sequence ID" value="XM_011497661.1"/>
</dbReference>
<dbReference type="PROSITE" id="PS51722">
    <property type="entry name" value="G_TR_2"/>
    <property type="match status" value="1"/>
</dbReference>
<dbReference type="InterPro" id="IPR009001">
    <property type="entry name" value="Transl_elong_EF1A/Init_IF2_C"/>
</dbReference>
<accession>A0AAJ6YDB5</accession>
<name>A0AAJ6YDB5_9HYME</name>
<dbReference type="Pfam" id="PF00009">
    <property type="entry name" value="GTP_EFTU"/>
    <property type="match status" value="1"/>
</dbReference>
<dbReference type="PANTHER" id="PTHR43721:SF3">
    <property type="entry name" value="GTP-BINDING PROTEIN 2"/>
    <property type="match status" value="1"/>
</dbReference>
<dbReference type="SUPFAM" id="SSF52540">
    <property type="entry name" value="P-loop containing nucleoside triphosphate hydrolases"/>
    <property type="match status" value="1"/>
</dbReference>
<protein>
    <submittedName>
        <fullName evidence="8 9">GTP-binding protein 2 isoform X1</fullName>
    </submittedName>
</protein>
<dbReference type="InterPro" id="IPR027417">
    <property type="entry name" value="P-loop_NTPase"/>
</dbReference>
<feature type="domain" description="Tr-type G" evidence="6">
    <location>
        <begin position="171"/>
        <end position="394"/>
    </location>
</feature>
<dbReference type="AlphaFoldDB" id="A0AAJ6YDB5"/>
<keyword evidence="7" id="KW-1185">Reference proteome</keyword>
<dbReference type="CDD" id="cd03708">
    <property type="entry name" value="GTPBP_III"/>
    <property type="match status" value="1"/>
</dbReference>
<comment type="similarity">
    <text evidence="2">Belongs to the TRAFAC class translation factor GTPase superfamily. Classic translation factor GTPase family. EF-Tu/EF-1A subfamily.</text>
</comment>
<keyword evidence="4" id="KW-0342">GTP-binding</keyword>
<dbReference type="InterPro" id="IPR050055">
    <property type="entry name" value="EF-Tu_GTPase"/>
</dbReference>
<gene>
    <name evidence="8 9" type="primary">LOC105360689</name>
</gene>
<dbReference type="GeneID" id="105360689"/>
<evidence type="ECO:0000259" key="6">
    <source>
        <dbReference type="PROSITE" id="PS51722"/>
    </source>
</evidence>
<evidence type="ECO:0000256" key="1">
    <source>
        <dbReference type="ARBA" id="ARBA00004496"/>
    </source>
</evidence>
<organism evidence="7 9">
    <name type="scientific">Ceratosolen solmsi marchali</name>
    <dbReference type="NCBI Taxonomy" id="326594"/>
    <lineage>
        <taxon>Eukaryota</taxon>
        <taxon>Metazoa</taxon>
        <taxon>Ecdysozoa</taxon>
        <taxon>Arthropoda</taxon>
        <taxon>Hexapoda</taxon>
        <taxon>Insecta</taxon>
        <taxon>Pterygota</taxon>
        <taxon>Neoptera</taxon>
        <taxon>Endopterygota</taxon>
        <taxon>Hymenoptera</taxon>
        <taxon>Apocrita</taxon>
        <taxon>Proctotrupomorpha</taxon>
        <taxon>Chalcidoidea</taxon>
        <taxon>Agaonidae</taxon>
        <taxon>Agaoninae</taxon>
        <taxon>Ceratosolen</taxon>
    </lineage>
</organism>
<evidence type="ECO:0000256" key="2">
    <source>
        <dbReference type="ARBA" id="ARBA00007249"/>
    </source>
</evidence>
<dbReference type="SUPFAM" id="SSF50465">
    <property type="entry name" value="EF-Tu/eEF-1alpha/eIF2-gamma C-terminal domain"/>
    <property type="match status" value="1"/>
</dbReference>
<dbReference type="Gene3D" id="3.40.50.300">
    <property type="entry name" value="P-loop containing nucleotide triphosphate hydrolases"/>
    <property type="match status" value="1"/>
</dbReference>
<keyword evidence="3" id="KW-0547">Nucleotide-binding</keyword>
<dbReference type="GO" id="GO:0003924">
    <property type="term" value="F:GTPase activity"/>
    <property type="evidence" value="ECO:0007669"/>
    <property type="project" value="InterPro"/>
</dbReference>
<dbReference type="SUPFAM" id="SSF50447">
    <property type="entry name" value="Translation proteins"/>
    <property type="match status" value="1"/>
</dbReference>
<dbReference type="GO" id="GO:0003746">
    <property type="term" value="F:translation elongation factor activity"/>
    <property type="evidence" value="ECO:0007669"/>
    <property type="project" value="TreeGrafter"/>
</dbReference>